<keyword evidence="2" id="KW-0223">Dioxygenase</keyword>
<dbReference type="SUPFAM" id="SSF54593">
    <property type="entry name" value="Glyoxalase/Bleomycin resistance protein/Dihydroxybiphenyl dioxygenase"/>
    <property type="match status" value="1"/>
</dbReference>
<dbReference type="InterPro" id="IPR029068">
    <property type="entry name" value="Glyas_Bleomycin-R_OHBP_Dase"/>
</dbReference>
<dbReference type="InterPro" id="IPR004360">
    <property type="entry name" value="Glyas_Fos-R_dOase_dom"/>
</dbReference>
<comment type="caution">
    <text evidence="2">The sequence shown here is derived from an EMBL/GenBank/DDBJ whole genome shotgun (WGS) entry which is preliminary data.</text>
</comment>
<dbReference type="Pfam" id="PF00903">
    <property type="entry name" value="Glyoxalase"/>
    <property type="match status" value="1"/>
</dbReference>
<dbReference type="InterPro" id="IPR037523">
    <property type="entry name" value="VOC_core"/>
</dbReference>
<dbReference type="PANTHER" id="PTHR36110:SF2">
    <property type="entry name" value="RING-CLEAVING DIOXYGENASE MHQE-RELATED"/>
    <property type="match status" value="1"/>
</dbReference>
<dbReference type="GO" id="GO:0051213">
    <property type="term" value="F:dioxygenase activity"/>
    <property type="evidence" value="ECO:0007669"/>
    <property type="project" value="UniProtKB-KW"/>
</dbReference>
<dbReference type="InterPro" id="IPR052537">
    <property type="entry name" value="Extradiol_RC_dioxygenase"/>
</dbReference>
<dbReference type="PROSITE" id="PS51819">
    <property type="entry name" value="VOC"/>
    <property type="match status" value="1"/>
</dbReference>
<evidence type="ECO:0000313" key="2">
    <source>
        <dbReference type="EMBL" id="NOT33885.1"/>
    </source>
</evidence>
<organism evidence="2 3">
    <name type="scientific">Eiseniibacteriota bacterium</name>
    <dbReference type="NCBI Taxonomy" id="2212470"/>
    <lineage>
        <taxon>Bacteria</taxon>
        <taxon>Candidatus Eiseniibacteriota</taxon>
    </lineage>
</organism>
<dbReference type="Proteomes" id="UP000580839">
    <property type="component" value="Unassembled WGS sequence"/>
</dbReference>
<proteinExistence type="predicted"/>
<dbReference type="EMBL" id="JABFRW010000076">
    <property type="protein sequence ID" value="NOT33885.1"/>
    <property type="molecule type" value="Genomic_DNA"/>
</dbReference>
<evidence type="ECO:0000313" key="3">
    <source>
        <dbReference type="Proteomes" id="UP000580839"/>
    </source>
</evidence>
<accession>A0A849SPL4</accession>
<dbReference type="CDD" id="cd08346">
    <property type="entry name" value="PcpA_N_like"/>
    <property type="match status" value="1"/>
</dbReference>
<dbReference type="PANTHER" id="PTHR36110">
    <property type="entry name" value="RING-CLEAVING DIOXYGENASE MHQE-RELATED"/>
    <property type="match status" value="1"/>
</dbReference>
<reference evidence="2 3" key="1">
    <citation type="submission" date="2020-04" db="EMBL/GenBank/DDBJ databases">
        <title>Metagenomic profiling of ammonia- and methane-oxidizing microorganisms in a Dutch drinking water treatment plant.</title>
        <authorList>
            <person name="Poghosyan L."/>
            <person name="Leucker S."/>
        </authorList>
    </citation>
    <scope>NUCLEOTIDE SEQUENCE [LARGE SCALE GENOMIC DNA]</scope>
    <source>
        <strain evidence="2">S-RSF-IL-03</strain>
    </source>
</reference>
<feature type="non-terminal residue" evidence="2">
    <location>
        <position position="211"/>
    </location>
</feature>
<name>A0A849SPL4_UNCEI</name>
<dbReference type="AlphaFoldDB" id="A0A849SPL4"/>
<protein>
    <submittedName>
        <fullName evidence="2">Ring-cleaving dioxygenase</fullName>
    </submittedName>
</protein>
<feature type="domain" description="VOC" evidence="1">
    <location>
        <begin position="6"/>
        <end position="131"/>
    </location>
</feature>
<keyword evidence="2" id="KW-0560">Oxidoreductase</keyword>
<sequence>MNPIPGLHHVTALASDPQQNLDFYAGRLGLRLVKRTVNFDDPATYHLYYGDDAGHPGTILTFFPWPGAPRGRAGTGQTTATSFAVPPASIEWWMDFLARHAIDFGPPELRFGARTLPFLDPDGLALELVELAEPPDPTRRAASAIPPQHAIHGFHGVTLTVSGFERTAAVLTESLGYRATEVEGDRRRFVSATATPDAVVDVICAPELRAG</sequence>
<dbReference type="Gene3D" id="3.10.180.10">
    <property type="entry name" value="2,3-Dihydroxybiphenyl 1,2-Dioxygenase, domain 1"/>
    <property type="match status" value="1"/>
</dbReference>
<gene>
    <name evidence="2" type="ORF">HOP12_06915</name>
</gene>
<evidence type="ECO:0000259" key="1">
    <source>
        <dbReference type="PROSITE" id="PS51819"/>
    </source>
</evidence>